<keyword evidence="3" id="KW-1185">Reference proteome</keyword>
<reference evidence="2 3" key="1">
    <citation type="submission" date="2019-08" db="EMBL/GenBank/DDBJ databases">
        <title>Draft genome sequence of Lysobacter sp. UKS-15.</title>
        <authorList>
            <person name="Im W.-T."/>
        </authorList>
    </citation>
    <scope>NUCLEOTIDE SEQUENCE [LARGE SCALE GENOMIC DNA]</scope>
    <source>
        <strain evidence="2 3">UKS-15</strain>
    </source>
</reference>
<evidence type="ECO:0000313" key="3">
    <source>
        <dbReference type="Proteomes" id="UP000323164"/>
    </source>
</evidence>
<accession>A0A5D8Z318</accession>
<protein>
    <recommendedName>
        <fullName evidence="1">Putative DNA-binding domain-containing protein</fullName>
    </recommendedName>
</protein>
<dbReference type="InterPro" id="IPR018640">
    <property type="entry name" value="DUF2063"/>
</dbReference>
<feature type="domain" description="Putative DNA-binding" evidence="1">
    <location>
        <begin position="56"/>
        <end position="141"/>
    </location>
</feature>
<dbReference type="EMBL" id="VTRV01000092">
    <property type="protein sequence ID" value="TZF89040.1"/>
    <property type="molecule type" value="Genomic_DNA"/>
</dbReference>
<dbReference type="Pfam" id="PF09836">
    <property type="entry name" value="DUF2063"/>
    <property type="match status" value="1"/>
</dbReference>
<evidence type="ECO:0000313" key="2">
    <source>
        <dbReference type="EMBL" id="TZF89040.1"/>
    </source>
</evidence>
<dbReference type="Proteomes" id="UP000323164">
    <property type="component" value="Unassembled WGS sequence"/>
</dbReference>
<organism evidence="2 3">
    <name type="scientific">Cognatilysobacter lacus</name>
    <dbReference type="NCBI Taxonomy" id="1643323"/>
    <lineage>
        <taxon>Bacteria</taxon>
        <taxon>Pseudomonadati</taxon>
        <taxon>Pseudomonadota</taxon>
        <taxon>Gammaproteobacteria</taxon>
        <taxon>Lysobacterales</taxon>
        <taxon>Lysobacteraceae</taxon>
        <taxon>Cognatilysobacter</taxon>
    </lineage>
</organism>
<dbReference type="Gene3D" id="1.10.150.690">
    <property type="entry name" value="DUF2063"/>
    <property type="match status" value="1"/>
</dbReference>
<dbReference type="AlphaFoldDB" id="A0A5D8Z318"/>
<name>A0A5D8Z318_9GAMM</name>
<evidence type="ECO:0000259" key="1">
    <source>
        <dbReference type="Pfam" id="PF09836"/>
    </source>
</evidence>
<gene>
    <name evidence="2" type="ORF">FW784_09220</name>
</gene>
<dbReference type="InterPro" id="IPR044922">
    <property type="entry name" value="DUF2063_N_sf"/>
</dbReference>
<feature type="non-terminal residue" evidence="2">
    <location>
        <position position="212"/>
    </location>
</feature>
<sequence length="212" mass="23843">MKTHTRGSARAPRCWSATSTCRRWTNCWSRSRAFALDWPARDRIAVQPECLGTLDAQRALAAWVRDPENTVAPAGIEARRLRVYADLFFNNLSGLLASTFPVIRATLGASGWDALVRDFMREHAARTPVFTELARELVQYLDARASCRRDDPAWLHELAHYEWAEIALQVSEARAADVPHDPDGDFRTGIPVPSPLAWPLAYDWPVHRIGPG</sequence>
<comment type="caution">
    <text evidence="2">The sequence shown here is derived from an EMBL/GenBank/DDBJ whole genome shotgun (WGS) entry which is preliminary data.</text>
</comment>
<proteinExistence type="predicted"/>